<organism evidence="1 2">
    <name type="scientific">Limosilactobacillus mucosae</name>
    <name type="common">Lactobacillus mucosae</name>
    <dbReference type="NCBI Taxonomy" id="97478"/>
    <lineage>
        <taxon>Bacteria</taxon>
        <taxon>Bacillati</taxon>
        <taxon>Bacillota</taxon>
        <taxon>Bacilli</taxon>
        <taxon>Lactobacillales</taxon>
        <taxon>Lactobacillaceae</taxon>
        <taxon>Limosilactobacillus</taxon>
    </lineage>
</organism>
<gene>
    <name evidence="1" type="ORF">LX03_03015</name>
</gene>
<dbReference type="AlphaFoldDB" id="A0A099YCY7"/>
<name>A0A099YCY7_LIMMU</name>
<proteinExistence type="predicted"/>
<dbReference type="EMBL" id="JROC01000026">
    <property type="protein sequence ID" value="KGL67281.1"/>
    <property type="molecule type" value="Genomic_DNA"/>
</dbReference>
<sequence length="62" mass="7314">MQNAIEDLDNNEREMLIQLHWTIDQYENADYYRLGEVMSAKARDERAVDPLQFVKGRRADNG</sequence>
<protein>
    <submittedName>
        <fullName evidence="1">Uncharacterized protein</fullName>
    </submittedName>
</protein>
<evidence type="ECO:0000313" key="1">
    <source>
        <dbReference type="EMBL" id="KGL67281.1"/>
    </source>
</evidence>
<comment type="caution">
    <text evidence="1">The sequence shown here is derived from an EMBL/GenBank/DDBJ whole genome shotgun (WGS) entry which is preliminary data.</text>
</comment>
<evidence type="ECO:0000313" key="2">
    <source>
        <dbReference type="Proteomes" id="UP000030001"/>
    </source>
</evidence>
<reference evidence="1 2" key="1">
    <citation type="submission" date="2014-09" db="EMBL/GenBank/DDBJ databases">
        <title>Lactobacillus mucosae CRL573 Genome Sequencing.</title>
        <authorList>
            <person name="Bleckwedel J."/>
            <person name="Teran L.C."/>
            <person name="Bonacina J."/>
            <person name="Saavedra L."/>
            <person name="Mozzi F.B."/>
            <person name="Raya R.R."/>
        </authorList>
    </citation>
    <scope>NUCLEOTIDE SEQUENCE [LARGE SCALE GENOMIC DNA]</scope>
    <source>
        <strain evidence="1 2">CRL573</strain>
    </source>
</reference>
<accession>A0A099YCY7</accession>
<dbReference type="Proteomes" id="UP000030001">
    <property type="component" value="Unassembled WGS sequence"/>
</dbReference>